<comment type="caution">
    <text evidence="3">The sequence shown here is derived from an EMBL/GenBank/DDBJ whole genome shotgun (WGS) entry which is preliminary data.</text>
</comment>
<evidence type="ECO:0000313" key="4">
    <source>
        <dbReference type="Proteomes" id="UP000095728"/>
    </source>
</evidence>
<accession>A0A1E5R1I0</accession>
<keyword evidence="2" id="KW-0479">Metal-binding</keyword>
<dbReference type="PANTHER" id="PTHR13799:SF13">
    <property type="entry name" value="NIF3-LIKE PROTEIN 1"/>
    <property type="match status" value="1"/>
</dbReference>
<dbReference type="GO" id="GO:0005739">
    <property type="term" value="C:mitochondrion"/>
    <property type="evidence" value="ECO:0007669"/>
    <property type="project" value="TreeGrafter"/>
</dbReference>
<dbReference type="InterPro" id="IPR036069">
    <property type="entry name" value="DUF34/NIF3_sf"/>
</dbReference>
<dbReference type="GO" id="GO:0046872">
    <property type="term" value="F:metal ion binding"/>
    <property type="evidence" value="ECO:0007669"/>
    <property type="project" value="UniProtKB-KW"/>
</dbReference>
<dbReference type="OrthoDB" id="3345469at2759"/>
<sequence length="297" mass="33226">MNLALNKTQTSKIVTVIQKLFPLKYADSKWDNTGLLIDCSSLSNKEFPEIKVLLTIDLTQKVCQEAIDNECNFVLAYHPFIFPNWKQIDPTKNPQHLSALKLIHHGISVYSPHTSVDAVKNGVNDWLSNTLVGQNIGSAQQVASSESKVIEAIEEDVGYGRYLDLSKHNLDLQTVIGNVKKSLKVSHIQVSIPDVLSTTKRNEIKINNVALCAGSGSGVFRGLTSQQWADVDLLYTGELSHHEILKYKEMGKIVILCNHSNTERQYLEQVMIHELSKVDSSIKYHISAFDKDPLETV</sequence>
<name>A0A1E5R1I0_9ASCO</name>
<dbReference type="Pfam" id="PF01784">
    <property type="entry name" value="DUF34_NIF3"/>
    <property type="match status" value="1"/>
</dbReference>
<feature type="binding site" evidence="2">
    <location>
        <position position="117"/>
    </location>
    <ligand>
        <name>a divalent metal cation</name>
        <dbReference type="ChEBI" id="CHEBI:60240"/>
        <label>1</label>
    </ligand>
</feature>
<evidence type="ECO:0000256" key="2">
    <source>
        <dbReference type="PIRSR" id="PIRSR602678-1"/>
    </source>
</evidence>
<dbReference type="Proteomes" id="UP000095728">
    <property type="component" value="Unassembled WGS sequence"/>
</dbReference>
<feature type="binding site" evidence="2">
    <location>
        <position position="78"/>
    </location>
    <ligand>
        <name>a divalent metal cation</name>
        <dbReference type="ChEBI" id="CHEBI:60240"/>
        <label>1</label>
    </ligand>
</feature>
<reference evidence="4" key="1">
    <citation type="journal article" date="2016" name="Genome Announc.">
        <title>Genome sequences of three species of Hanseniaspora isolated from spontaneous wine fermentations.</title>
        <authorList>
            <person name="Sternes P.R."/>
            <person name="Lee D."/>
            <person name="Kutyna D.R."/>
            <person name="Borneman A.R."/>
        </authorList>
    </citation>
    <scope>NUCLEOTIDE SEQUENCE [LARGE SCALE GENOMIC DNA]</scope>
    <source>
        <strain evidence="4">AWRI3579</strain>
    </source>
</reference>
<protein>
    <submittedName>
        <fullName evidence="3">NGG1-interacting factor 3</fullName>
    </submittedName>
</protein>
<evidence type="ECO:0000256" key="1">
    <source>
        <dbReference type="ARBA" id="ARBA00006964"/>
    </source>
</evidence>
<dbReference type="FunFam" id="3.40.1390.30:FF:000001">
    <property type="entry name" value="GTP cyclohydrolase 1 type 2"/>
    <property type="match status" value="1"/>
</dbReference>
<dbReference type="InterPro" id="IPR002678">
    <property type="entry name" value="DUF34/NIF3"/>
</dbReference>
<organism evidence="3 4">
    <name type="scientific">Hanseniaspora osmophila</name>
    <dbReference type="NCBI Taxonomy" id="56408"/>
    <lineage>
        <taxon>Eukaryota</taxon>
        <taxon>Fungi</taxon>
        <taxon>Dikarya</taxon>
        <taxon>Ascomycota</taxon>
        <taxon>Saccharomycotina</taxon>
        <taxon>Saccharomycetes</taxon>
        <taxon>Saccharomycodales</taxon>
        <taxon>Saccharomycodaceae</taxon>
        <taxon>Hanseniaspora</taxon>
    </lineage>
</organism>
<evidence type="ECO:0000313" key="3">
    <source>
        <dbReference type="EMBL" id="OEJ80758.1"/>
    </source>
</evidence>
<feature type="binding site" evidence="2">
    <location>
        <position position="259"/>
    </location>
    <ligand>
        <name>a divalent metal cation</name>
        <dbReference type="ChEBI" id="CHEBI:60240"/>
        <label>1</label>
    </ligand>
</feature>
<dbReference type="FunCoup" id="A0A1E5R1I0">
    <property type="interactions" value="663"/>
</dbReference>
<dbReference type="AlphaFoldDB" id="A0A1E5R1I0"/>
<feature type="binding site" evidence="2">
    <location>
        <position position="263"/>
    </location>
    <ligand>
        <name>a divalent metal cation</name>
        <dbReference type="ChEBI" id="CHEBI:60240"/>
        <label>1</label>
    </ligand>
</feature>
<dbReference type="EMBL" id="LPNM01000011">
    <property type="protein sequence ID" value="OEJ80758.1"/>
    <property type="molecule type" value="Genomic_DNA"/>
</dbReference>
<gene>
    <name evidence="3" type="ORF">AWRI3579_g4338</name>
</gene>
<dbReference type="SUPFAM" id="SSF102705">
    <property type="entry name" value="NIF3 (NGG1p interacting factor 3)-like"/>
    <property type="match status" value="1"/>
</dbReference>
<proteinExistence type="inferred from homology"/>
<dbReference type="NCBIfam" id="TIGR00486">
    <property type="entry name" value="YbgI_SA1388"/>
    <property type="match status" value="1"/>
</dbReference>
<dbReference type="STRING" id="56408.A0A1E5R1I0"/>
<keyword evidence="4" id="KW-1185">Reference proteome</keyword>
<dbReference type="PANTHER" id="PTHR13799">
    <property type="entry name" value="NGG1 INTERACTING FACTOR 3"/>
    <property type="match status" value="1"/>
</dbReference>
<dbReference type="InParanoid" id="A0A1E5R1I0"/>
<dbReference type="Gene3D" id="3.40.1390.30">
    <property type="entry name" value="NIF3 (NGG1p interacting factor 3)-like"/>
    <property type="match status" value="1"/>
</dbReference>
<comment type="similarity">
    <text evidence="1">Belongs to the GTP cyclohydrolase I type 2/NIF3 family.</text>
</comment>